<evidence type="ECO:0000313" key="3">
    <source>
        <dbReference type="EMBL" id="RKN26026.1"/>
    </source>
</evidence>
<dbReference type="SUPFAM" id="SSF56281">
    <property type="entry name" value="Metallo-hydrolase/oxidoreductase"/>
    <property type="match status" value="1"/>
</dbReference>
<dbReference type="OrthoDB" id="2273115at2"/>
<dbReference type="Gene3D" id="3.60.15.10">
    <property type="entry name" value="Ribonuclease Z/Hydroxyacylglutathione hydrolase-like"/>
    <property type="match status" value="1"/>
</dbReference>
<dbReference type="InterPro" id="IPR036866">
    <property type="entry name" value="RibonucZ/Hydroxyglut_hydro"/>
</dbReference>
<sequence>MGDPTGWDEPAPGVLRRRLPGWDETVGAVVGDDGVLLVDAGPSRSAAAALADGLRRRLGAPVTRLVLTHAHFDHALGAGAFPRAERYAAAGLAASLARGARAALAADAARHGADLAAAEADARAVPARWREVRRGLTVSLGGARSVVLASLGAAHSPGDLAVLVPGTPPVVFCGDLVEESGEPQAGDDASPERWPAALDRLLAIGGPAARYVPGHGAVVDAAFVHAQRAALAQRFGIGAPRP</sequence>
<comment type="caution">
    <text evidence="2">The sequence shown here is derived from an EMBL/GenBank/DDBJ whole genome shotgun (WGS) entry which is preliminary data.</text>
</comment>
<proteinExistence type="predicted"/>
<gene>
    <name evidence="3" type="ORF">D7318_07355</name>
    <name evidence="2" type="ORF">D7319_03125</name>
</gene>
<dbReference type="InterPro" id="IPR050855">
    <property type="entry name" value="NDM-1-like"/>
</dbReference>
<keyword evidence="4" id="KW-1185">Reference proteome</keyword>
<accession>A0A3A9WHY4</accession>
<dbReference type="EMBL" id="RBDY01000003">
    <property type="protein sequence ID" value="RKN26026.1"/>
    <property type="molecule type" value="Genomic_DNA"/>
</dbReference>
<reference evidence="4 5" key="1">
    <citation type="submission" date="2018-09" db="EMBL/GenBank/DDBJ databases">
        <title>Streptomyces sp. nov. DS1-2, an endophytic actinomycete isolated from roots of Dendrobium scabrilingue.</title>
        <authorList>
            <person name="Kuncharoen N."/>
            <person name="Kudo T."/>
            <person name="Ohkuma M."/>
            <person name="Yuki M."/>
            <person name="Tanasupawat S."/>
        </authorList>
    </citation>
    <scope>NUCLEOTIDE SEQUENCE [LARGE SCALE GENOMIC DNA]</scope>
    <source>
        <strain evidence="2 5">AZ1-7</strain>
        <strain evidence="3 4">DS1-2</strain>
    </source>
</reference>
<dbReference type="PANTHER" id="PTHR42951">
    <property type="entry name" value="METALLO-BETA-LACTAMASE DOMAIN-CONTAINING"/>
    <property type="match status" value="1"/>
</dbReference>
<evidence type="ECO:0000259" key="1">
    <source>
        <dbReference type="SMART" id="SM00849"/>
    </source>
</evidence>
<organism evidence="2 5">
    <name type="scientific">Streptomyces radicis</name>
    <dbReference type="NCBI Taxonomy" id="1750517"/>
    <lineage>
        <taxon>Bacteria</taxon>
        <taxon>Bacillati</taxon>
        <taxon>Actinomycetota</taxon>
        <taxon>Actinomycetes</taxon>
        <taxon>Kitasatosporales</taxon>
        <taxon>Streptomycetaceae</taxon>
        <taxon>Streptomyces</taxon>
    </lineage>
</organism>
<feature type="domain" description="Metallo-beta-lactamase" evidence="1">
    <location>
        <begin position="23"/>
        <end position="215"/>
    </location>
</feature>
<dbReference type="Proteomes" id="UP000275024">
    <property type="component" value="Unassembled WGS sequence"/>
</dbReference>
<dbReference type="GO" id="GO:0016787">
    <property type="term" value="F:hydrolase activity"/>
    <property type="evidence" value="ECO:0007669"/>
    <property type="project" value="UniProtKB-KW"/>
</dbReference>
<evidence type="ECO:0000313" key="5">
    <source>
        <dbReference type="Proteomes" id="UP000275024"/>
    </source>
</evidence>
<name>A0A3A9WHY4_9ACTN</name>
<dbReference type="Proteomes" id="UP000268652">
    <property type="component" value="Unassembled WGS sequence"/>
</dbReference>
<dbReference type="SMART" id="SM00849">
    <property type="entry name" value="Lactamase_B"/>
    <property type="match status" value="1"/>
</dbReference>
<dbReference type="Pfam" id="PF00753">
    <property type="entry name" value="Lactamase_B"/>
    <property type="match status" value="1"/>
</dbReference>
<dbReference type="EMBL" id="RBDX01000002">
    <property type="protein sequence ID" value="RKN11923.1"/>
    <property type="molecule type" value="Genomic_DNA"/>
</dbReference>
<dbReference type="CDD" id="cd16282">
    <property type="entry name" value="metallo-hydrolase-like_MBL-fold"/>
    <property type="match status" value="1"/>
</dbReference>
<evidence type="ECO:0000313" key="4">
    <source>
        <dbReference type="Proteomes" id="UP000268652"/>
    </source>
</evidence>
<keyword evidence="2" id="KW-0378">Hydrolase</keyword>
<dbReference type="PANTHER" id="PTHR42951:SF4">
    <property type="entry name" value="ACYL-COENZYME A THIOESTERASE MBLAC2"/>
    <property type="match status" value="1"/>
</dbReference>
<dbReference type="AlphaFoldDB" id="A0A3A9WHY4"/>
<protein>
    <submittedName>
        <fullName evidence="2">MBL fold metallo-hydrolase</fullName>
    </submittedName>
</protein>
<evidence type="ECO:0000313" key="2">
    <source>
        <dbReference type="EMBL" id="RKN11923.1"/>
    </source>
</evidence>
<dbReference type="InterPro" id="IPR001279">
    <property type="entry name" value="Metallo-B-lactamas"/>
</dbReference>